<gene>
    <name evidence="12" type="ORF">GCM10023322_08320</name>
</gene>
<evidence type="ECO:0000256" key="7">
    <source>
        <dbReference type="ARBA" id="ARBA00022989"/>
    </source>
</evidence>
<evidence type="ECO:0000256" key="2">
    <source>
        <dbReference type="ARBA" id="ARBA00022475"/>
    </source>
</evidence>
<keyword evidence="3 10" id="KW-0812">Transmembrane</keyword>
<dbReference type="Pfam" id="PF01580">
    <property type="entry name" value="FtsK_SpoIIIE"/>
    <property type="match status" value="3"/>
</dbReference>
<keyword evidence="7 10" id="KW-1133">Transmembrane helix</keyword>
<organism evidence="12 13">
    <name type="scientific">Rugosimonospora acidiphila</name>
    <dbReference type="NCBI Taxonomy" id="556531"/>
    <lineage>
        <taxon>Bacteria</taxon>
        <taxon>Bacillati</taxon>
        <taxon>Actinomycetota</taxon>
        <taxon>Actinomycetes</taxon>
        <taxon>Micromonosporales</taxon>
        <taxon>Micromonosporaceae</taxon>
        <taxon>Rugosimonospora</taxon>
    </lineage>
</organism>
<evidence type="ECO:0000256" key="4">
    <source>
        <dbReference type="ARBA" id="ARBA00022737"/>
    </source>
</evidence>
<dbReference type="NCBIfam" id="TIGR03925">
    <property type="entry name" value="T7SS_EccC_b"/>
    <property type="match status" value="1"/>
</dbReference>
<dbReference type="InterPro" id="IPR003593">
    <property type="entry name" value="AAA+_ATPase"/>
</dbReference>
<feature type="domain" description="FtsK" evidence="11">
    <location>
        <begin position="475"/>
        <end position="681"/>
    </location>
</feature>
<dbReference type="PANTHER" id="PTHR22683:SF1">
    <property type="entry name" value="TYPE VII SECRETION SYSTEM PROTEIN ESSC"/>
    <property type="match status" value="1"/>
</dbReference>
<evidence type="ECO:0000259" key="11">
    <source>
        <dbReference type="PROSITE" id="PS50901"/>
    </source>
</evidence>
<sequence>MTRLAFHRPARLLIPQLPTERHTLPTPPEVPDEGPNGGAWTLVLPLLSSVGMAAYMVTFGRPALIIIGVMFFLVSTGAVVAMRIRQRSASGKVTRKQRIRYRAHLNLARDQAREVSAAQRQVAAIAHPEPGRLWSISVNRHRVWERRRDDGDFLRVRLGRGLVELASPIELDPKLDPLTDYDWESMRSARRLVDGLGRVEDQPMVIDLAAAGVVSLFGPALDTENTARALLCQIATLHAPDDVLIAVETSGEQRVEGSEERWQWAKWLPHTIQPKARAAAGVVSLVAEDPAGLIDFLGETLRQRVELAGNRRPLGDRQAPPDLPRLVVVLTGFAPVSEWGRSDVLAALVAAAGPRTGITLIFLVEKEADEPSRVDLRIRVGDDGRLAPEGHLDLVAIPADDCLPDMVTPGLAELIARQLAPLRLSDEREQVLTRTTSLTEMVLGGDVLAVDITSHWVQAGDPRMLRAPIGTDGDGQTVVLDIKESAQHGSGPHGLVVGATGSGKSELLRTLATGLALTHSPELLSFVLIDFKGGAAFAPLAGLPHVGGLITNLADDAAMIDRVLAALMGEQQRRQQMLRDAGNLDTVREYQIRRAAGATRPNGEPLEPLPYLLIVVDEFGELLSGRPDFTELFVQIGRVGRSLGMHLLLATQRLEEGRLRGLDSHLSYRICLRTFSAAESRTVIGTPDAYKLPPIPGSAYLKVDETIYQRLRVAHVSAPYIAAEQRWAEANKVDDTVVPFDLRTSGGAAAAEPEEPPFPTGDGPTELQVVVDRMKALSPVHQVWLPPLPTALALDHLLGAVSVQADRGYGAKHWPVAGTLAVPIGLVDLPLKQDQETLMMDFGGAHGHLAVVGAPRTGRSTLLRTIMLSSMLTHSPEEMQFYCIDFGGGTLQPYATAPHVGSVAGRNDPELVSRVVAETRRLVIEREKLFQTLGVESVGDFREKRRDGKLPAGTRAADVFLLIDNWGAMRAEHEWADAAIAEIASRGLGAGVHLVITAGRWMEIRPALRDSIGTRLELRLNDPTESEVARRAAARLPANVPGRGLMSPGVYCQFVLPRLDGQDTADGLREAQEDMLGKIAAGWSGRPAPQVRRLPAMVRVRQLGIDRKQPATAVPVGVAEDDLRPVWLDLSGEDPHFLVYGDAGSGKSTFLRTYLSGLTARQSAWDVRIVLFDFRHSLLDVVPKEHLGAYAGDATTAQTYIQQVTEKLKERLPPPGVTPQQLKEKSWWEGPRIYVVADDYDLVAGGSNALMNPFAAFIPQAREIGLHLVLTRRVTGNSRTVSDHVVARVRDMGGTGLILSGDHREGVILGDQRAEARPPGRGVLINRGQPNRLIQVAVSDAAPDTEHDKGDQ</sequence>
<evidence type="ECO:0000256" key="1">
    <source>
        <dbReference type="ARBA" id="ARBA00004651"/>
    </source>
</evidence>
<feature type="domain" description="FtsK" evidence="11">
    <location>
        <begin position="835"/>
        <end position="1027"/>
    </location>
</feature>
<evidence type="ECO:0000313" key="12">
    <source>
        <dbReference type="EMBL" id="GAA5179160.1"/>
    </source>
</evidence>
<dbReference type="RefSeq" id="WP_345626230.1">
    <property type="nucleotide sequence ID" value="NZ_BAABJQ010000002.1"/>
</dbReference>
<protein>
    <submittedName>
        <fullName evidence="12">Type VII secretion protein EccC</fullName>
    </submittedName>
</protein>
<keyword evidence="5 9" id="KW-0547">Nucleotide-binding</keyword>
<keyword evidence="13" id="KW-1185">Reference proteome</keyword>
<name>A0ABP9RLG9_9ACTN</name>
<evidence type="ECO:0000256" key="9">
    <source>
        <dbReference type="PROSITE-ProRule" id="PRU00289"/>
    </source>
</evidence>
<feature type="transmembrane region" description="Helical" evidence="10">
    <location>
        <begin position="64"/>
        <end position="84"/>
    </location>
</feature>
<dbReference type="SUPFAM" id="SSF52540">
    <property type="entry name" value="P-loop containing nucleoside triphosphate hydrolases"/>
    <property type="match status" value="3"/>
</dbReference>
<dbReference type="InterPro" id="IPR027417">
    <property type="entry name" value="P-loop_NTPase"/>
</dbReference>
<feature type="binding site" evidence="9">
    <location>
        <begin position="1141"/>
        <end position="1148"/>
    </location>
    <ligand>
        <name>ATP</name>
        <dbReference type="ChEBI" id="CHEBI:30616"/>
    </ligand>
</feature>
<dbReference type="NCBIfam" id="TIGR03924">
    <property type="entry name" value="T7SS_EccC_a"/>
    <property type="match status" value="1"/>
</dbReference>
<dbReference type="PROSITE" id="PS50901">
    <property type="entry name" value="FTSK"/>
    <property type="match status" value="3"/>
</dbReference>
<reference evidence="13" key="1">
    <citation type="journal article" date="2019" name="Int. J. Syst. Evol. Microbiol.">
        <title>The Global Catalogue of Microorganisms (GCM) 10K type strain sequencing project: providing services to taxonomists for standard genome sequencing and annotation.</title>
        <authorList>
            <consortium name="The Broad Institute Genomics Platform"/>
            <consortium name="The Broad Institute Genome Sequencing Center for Infectious Disease"/>
            <person name="Wu L."/>
            <person name="Ma J."/>
        </authorList>
    </citation>
    <scope>NUCLEOTIDE SEQUENCE [LARGE SCALE GENOMIC DNA]</scope>
    <source>
        <strain evidence="13">JCM 18304</strain>
    </source>
</reference>
<dbReference type="EMBL" id="BAABJQ010000002">
    <property type="protein sequence ID" value="GAA5179160.1"/>
    <property type="molecule type" value="Genomic_DNA"/>
</dbReference>
<keyword evidence="4" id="KW-0677">Repeat</keyword>
<proteinExistence type="predicted"/>
<feature type="domain" description="FtsK" evidence="11">
    <location>
        <begin position="1123"/>
        <end position="1308"/>
    </location>
</feature>
<accession>A0ABP9RLG9</accession>
<feature type="binding site" evidence="9">
    <location>
        <begin position="853"/>
        <end position="860"/>
    </location>
    <ligand>
        <name>ATP</name>
        <dbReference type="ChEBI" id="CHEBI:30616"/>
    </ligand>
</feature>
<dbReference type="InterPro" id="IPR050206">
    <property type="entry name" value="FtsK/SpoIIIE/SftA"/>
</dbReference>
<comment type="subcellular location">
    <subcellularLocation>
        <location evidence="1">Cell membrane</location>
        <topology evidence="1">Multi-pass membrane protein</topology>
    </subcellularLocation>
</comment>
<comment type="caution">
    <text evidence="12">The sequence shown here is derived from an EMBL/GenBank/DDBJ whole genome shotgun (WGS) entry which is preliminary data.</text>
</comment>
<evidence type="ECO:0000256" key="6">
    <source>
        <dbReference type="ARBA" id="ARBA00022840"/>
    </source>
</evidence>
<evidence type="ECO:0000256" key="5">
    <source>
        <dbReference type="ARBA" id="ARBA00022741"/>
    </source>
</evidence>
<dbReference type="PANTHER" id="PTHR22683">
    <property type="entry name" value="SPORULATION PROTEIN RELATED"/>
    <property type="match status" value="1"/>
</dbReference>
<dbReference type="InterPro" id="IPR023837">
    <property type="entry name" value="EccCb-like_Actinobacteria"/>
</dbReference>
<keyword evidence="6 9" id="KW-0067">ATP-binding</keyword>
<evidence type="ECO:0000256" key="8">
    <source>
        <dbReference type="ARBA" id="ARBA00023136"/>
    </source>
</evidence>
<feature type="binding site" evidence="9">
    <location>
        <begin position="498"/>
        <end position="505"/>
    </location>
    <ligand>
        <name>ATP</name>
        <dbReference type="ChEBI" id="CHEBI:30616"/>
    </ligand>
</feature>
<dbReference type="Proteomes" id="UP001501570">
    <property type="component" value="Unassembled WGS sequence"/>
</dbReference>
<evidence type="ECO:0000313" key="13">
    <source>
        <dbReference type="Proteomes" id="UP001501570"/>
    </source>
</evidence>
<evidence type="ECO:0000256" key="10">
    <source>
        <dbReference type="SAM" id="Phobius"/>
    </source>
</evidence>
<keyword evidence="8 10" id="KW-0472">Membrane</keyword>
<evidence type="ECO:0000256" key="3">
    <source>
        <dbReference type="ARBA" id="ARBA00022692"/>
    </source>
</evidence>
<dbReference type="InterPro" id="IPR023836">
    <property type="entry name" value="EccCa-like_Actinobacteria"/>
</dbReference>
<dbReference type="SMART" id="SM00382">
    <property type="entry name" value="AAA"/>
    <property type="match status" value="3"/>
</dbReference>
<keyword evidence="2" id="KW-1003">Cell membrane</keyword>
<dbReference type="Gene3D" id="3.40.50.300">
    <property type="entry name" value="P-loop containing nucleotide triphosphate hydrolases"/>
    <property type="match status" value="4"/>
</dbReference>
<dbReference type="InterPro" id="IPR002543">
    <property type="entry name" value="FtsK_dom"/>
</dbReference>